<protein>
    <recommendedName>
        <fullName evidence="4">Cell division protein ZipA</fullName>
    </recommendedName>
</protein>
<gene>
    <name evidence="2" type="ORF">ISN26_04340</name>
</gene>
<name>A0A930UEV9_9GAMM</name>
<keyword evidence="3" id="KW-1185">Reference proteome</keyword>
<proteinExistence type="predicted"/>
<dbReference type="SUPFAM" id="SSF64383">
    <property type="entry name" value="Cell-division protein ZipA, C-terminal domain"/>
    <property type="match status" value="1"/>
</dbReference>
<dbReference type="Gene3D" id="3.30.1400.10">
    <property type="entry name" value="ZipA, C-terminal FtsZ-binding domain"/>
    <property type="match status" value="1"/>
</dbReference>
<dbReference type="AlphaFoldDB" id="A0A930UEV9"/>
<feature type="region of interest" description="Disordered" evidence="1">
    <location>
        <begin position="30"/>
        <end position="69"/>
    </location>
</feature>
<dbReference type="Proteomes" id="UP000604381">
    <property type="component" value="Unassembled WGS sequence"/>
</dbReference>
<accession>A0A930UEV9</accession>
<evidence type="ECO:0000256" key="1">
    <source>
        <dbReference type="SAM" id="MobiDB-lite"/>
    </source>
</evidence>
<evidence type="ECO:0000313" key="3">
    <source>
        <dbReference type="Proteomes" id="UP000604381"/>
    </source>
</evidence>
<dbReference type="InterPro" id="IPR036765">
    <property type="entry name" value="ZipA_FtsZ-bd_C_sf"/>
</dbReference>
<feature type="compositionally biased region" description="Basic and acidic residues" evidence="1">
    <location>
        <begin position="47"/>
        <end position="67"/>
    </location>
</feature>
<organism evidence="2 3">
    <name type="scientific">Candidatus Amphirhobacter heronislandensis</name>
    <dbReference type="NCBI Taxonomy" id="1732024"/>
    <lineage>
        <taxon>Bacteria</taxon>
        <taxon>Pseudomonadati</taxon>
        <taxon>Pseudomonadota</taxon>
        <taxon>Gammaproteobacteria</taxon>
        <taxon>Candidatus Tethybacterales</taxon>
        <taxon>Candidatus Tethybacteraceae</taxon>
        <taxon>Candidatus Amphirhobacter</taxon>
    </lineage>
</organism>
<comment type="caution">
    <text evidence="2">The sequence shown here is derived from an EMBL/GenBank/DDBJ whole genome shotgun (WGS) entry which is preliminary data.</text>
</comment>
<dbReference type="GO" id="GO:0090529">
    <property type="term" value="P:cell septum assembly"/>
    <property type="evidence" value="ECO:0007669"/>
    <property type="project" value="InterPro"/>
</dbReference>
<feature type="region of interest" description="Disordered" evidence="1">
    <location>
        <begin position="85"/>
        <end position="136"/>
    </location>
</feature>
<dbReference type="EMBL" id="JADHEI010000033">
    <property type="protein sequence ID" value="MBF2735299.1"/>
    <property type="molecule type" value="Genomic_DNA"/>
</dbReference>
<sequence length="410" mass="44929">MVKEMLIVAAACLAPFALYFLYRLRRAPAAPAPARKTAPKMASPRQAKSEPVIRPEEQQDNPERFIDEELAAAAAAAQPAIVRRTEQAPVAEAAAAPPPPVPPEPEPEPQPAPEPAPAPAPAPPPPAAAADEEFPPVESDRLQERFYYLARMRFEHGIEMMGAHQISEAMAKEAGLRLHQTTLCYSRENGRWELPRSERSYREMVWGVPLCNRRTKLSEELLPAIVKVLQSQMRKHRGVADFPAKADIENRLAAAEEFCEAVDKKLTATLIAVAADGGEPRKSGDIFDLALAEGLEEDGDGMLRRQVNGETWYTMSTGEKLRSPDRKVARLEAVLDFPHVSEPIAAFDDMFELMGKLARVLKFQLVDNAGAPISADGIAATRGYLMDLESEMRAEGVQPGGRLARALFSG</sequence>
<reference evidence="2" key="1">
    <citation type="submission" date="2020-10" db="EMBL/GenBank/DDBJ databases">
        <title>An improved Amphimedon queenslandica hologenome assembly reveals how three proteobacterial symbionts can extend the metabolic phenotypic of their marine sponge host.</title>
        <authorList>
            <person name="Degnan B."/>
            <person name="Degnan S."/>
            <person name="Xiang X."/>
        </authorList>
    </citation>
    <scope>NUCLEOTIDE SEQUENCE</scope>
    <source>
        <strain evidence="2">AqS2</strain>
    </source>
</reference>
<evidence type="ECO:0008006" key="4">
    <source>
        <dbReference type="Google" id="ProtNLM"/>
    </source>
</evidence>
<feature type="compositionally biased region" description="Pro residues" evidence="1">
    <location>
        <begin position="96"/>
        <end position="127"/>
    </location>
</feature>
<evidence type="ECO:0000313" key="2">
    <source>
        <dbReference type="EMBL" id="MBF2735299.1"/>
    </source>
</evidence>